<comment type="caution">
    <text evidence="10">The sequence shown here is derived from an EMBL/GenBank/DDBJ whole genome shotgun (WGS) entry which is preliminary data.</text>
</comment>
<feature type="domain" description="ELP1 first N-terminal beta-propeller" evidence="7">
    <location>
        <begin position="1"/>
        <end position="363"/>
    </location>
</feature>
<dbReference type="PANTHER" id="PTHR12747:SF0">
    <property type="entry name" value="ELONGATOR COMPLEX PROTEIN 1"/>
    <property type="match status" value="1"/>
</dbReference>
<organism evidence="10 11">
    <name type="scientific">Ladona fulva</name>
    <name type="common">Scarce chaser dragonfly</name>
    <name type="synonym">Libellula fulva</name>
    <dbReference type="NCBI Taxonomy" id="123851"/>
    <lineage>
        <taxon>Eukaryota</taxon>
        <taxon>Metazoa</taxon>
        <taxon>Ecdysozoa</taxon>
        <taxon>Arthropoda</taxon>
        <taxon>Hexapoda</taxon>
        <taxon>Insecta</taxon>
        <taxon>Pterygota</taxon>
        <taxon>Palaeoptera</taxon>
        <taxon>Odonata</taxon>
        <taxon>Epiprocta</taxon>
        <taxon>Anisoptera</taxon>
        <taxon>Libelluloidea</taxon>
        <taxon>Libellulidae</taxon>
        <taxon>Ladona</taxon>
    </lineage>
</organism>
<dbReference type="Pfam" id="PF23925">
    <property type="entry name" value="A-sol_ELP1"/>
    <property type="match status" value="1"/>
</dbReference>
<evidence type="ECO:0000259" key="7">
    <source>
        <dbReference type="Pfam" id="PF04762"/>
    </source>
</evidence>
<evidence type="ECO:0000313" key="10">
    <source>
        <dbReference type="EMBL" id="KAG8235344.1"/>
    </source>
</evidence>
<evidence type="ECO:0000259" key="8">
    <source>
        <dbReference type="Pfam" id="PF23797"/>
    </source>
</evidence>
<evidence type="ECO:0000256" key="5">
    <source>
        <dbReference type="ARBA" id="ARBA00022694"/>
    </source>
</evidence>
<dbReference type="Pfam" id="PF23797">
    <property type="entry name" value="Beta-prop_ELP1_2nd"/>
    <property type="match status" value="1"/>
</dbReference>
<dbReference type="InterPro" id="IPR056167">
    <property type="entry name" value="A-sol_ELP1"/>
</dbReference>
<accession>A0A8K0KHJ6</accession>
<reference evidence="10" key="1">
    <citation type="submission" date="2013-04" db="EMBL/GenBank/DDBJ databases">
        <authorList>
            <person name="Qu J."/>
            <person name="Murali S.C."/>
            <person name="Bandaranaike D."/>
            <person name="Bellair M."/>
            <person name="Blankenburg K."/>
            <person name="Chao H."/>
            <person name="Dinh H."/>
            <person name="Doddapaneni H."/>
            <person name="Downs B."/>
            <person name="Dugan-Rocha S."/>
            <person name="Elkadiri S."/>
            <person name="Gnanaolivu R.D."/>
            <person name="Hernandez B."/>
            <person name="Javaid M."/>
            <person name="Jayaseelan J.C."/>
            <person name="Lee S."/>
            <person name="Li M."/>
            <person name="Ming W."/>
            <person name="Munidasa M."/>
            <person name="Muniz J."/>
            <person name="Nguyen L."/>
            <person name="Ongeri F."/>
            <person name="Osuji N."/>
            <person name="Pu L.-L."/>
            <person name="Puazo M."/>
            <person name="Qu C."/>
            <person name="Quiroz J."/>
            <person name="Raj R."/>
            <person name="Weissenberger G."/>
            <person name="Xin Y."/>
            <person name="Zou X."/>
            <person name="Han Y."/>
            <person name="Richards S."/>
            <person name="Worley K."/>
            <person name="Muzny D."/>
            <person name="Gibbs R."/>
        </authorList>
    </citation>
    <scope>NUCLEOTIDE SEQUENCE</scope>
    <source>
        <strain evidence="10">Sampled in the wild</strain>
    </source>
</reference>
<comment type="subcellular location">
    <subcellularLocation>
        <location evidence="1">Cytoplasm</location>
    </subcellularLocation>
</comment>
<dbReference type="SUPFAM" id="SSF82171">
    <property type="entry name" value="DPP6 N-terminal domain-like"/>
    <property type="match status" value="1"/>
</dbReference>
<comment type="pathway">
    <text evidence="2">tRNA modification; 5-methoxycarbonylmethyl-2-thiouridine-tRNA biosynthesis.</text>
</comment>
<gene>
    <name evidence="10" type="ORF">J437_LFUL015853</name>
</gene>
<dbReference type="GO" id="GO:0033588">
    <property type="term" value="C:elongator holoenzyme complex"/>
    <property type="evidence" value="ECO:0007669"/>
    <property type="project" value="InterPro"/>
</dbReference>
<dbReference type="AlphaFoldDB" id="A0A8K0KHJ6"/>
<dbReference type="InterPro" id="IPR015943">
    <property type="entry name" value="WD40/YVTN_repeat-like_dom_sf"/>
</dbReference>
<dbReference type="Gene3D" id="2.130.10.10">
    <property type="entry name" value="YVTN repeat-like/Quinoprotein amine dehydrogenase"/>
    <property type="match status" value="1"/>
</dbReference>
<dbReference type="InterPro" id="IPR056164">
    <property type="entry name" value="Beta-prop_ELP1_1st"/>
</dbReference>
<reference evidence="10" key="2">
    <citation type="submission" date="2017-10" db="EMBL/GenBank/DDBJ databases">
        <title>Ladona fulva Genome sequencing and assembly.</title>
        <authorList>
            <person name="Murali S."/>
            <person name="Richards S."/>
            <person name="Bandaranaike D."/>
            <person name="Bellair M."/>
            <person name="Blankenburg K."/>
            <person name="Chao H."/>
            <person name="Dinh H."/>
            <person name="Doddapaneni H."/>
            <person name="Dugan-Rocha S."/>
            <person name="Elkadiri S."/>
            <person name="Gnanaolivu R."/>
            <person name="Hernandez B."/>
            <person name="Skinner E."/>
            <person name="Javaid M."/>
            <person name="Lee S."/>
            <person name="Li M."/>
            <person name="Ming W."/>
            <person name="Munidasa M."/>
            <person name="Muniz J."/>
            <person name="Nguyen L."/>
            <person name="Hughes D."/>
            <person name="Osuji N."/>
            <person name="Pu L.-L."/>
            <person name="Puazo M."/>
            <person name="Qu C."/>
            <person name="Quiroz J."/>
            <person name="Raj R."/>
            <person name="Weissenberger G."/>
            <person name="Xin Y."/>
            <person name="Zou X."/>
            <person name="Han Y."/>
            <person name="Worley K."/>
            <person name="Muzny D."/>
            <person name="Gibbs R."/>
        </authorList>
    </citation>
    <scope>NUCLEOTIDE SEQUENCE</scope>
    <source>
        <strain evidence="10">Sampled in the wild</strain>
    </source>
</reference>
<feature type="domain" description="ELP1 alpha-solenoid" evidence="9">
    <location>
        <begin position="778"/>
        <end position="832"/>
    </location>
</feature>
<evidence type="ECO:0000256" key="2">
    <source>
        <dbReference type="ARBA" id="ARBA00005043"/>
    </source>
</evidence>
<sequence length="832" mass="95467">MKNLALASVINYQLSNDRKIEKFCVEYRSGNVFFYSNGILGNISIQSGKENDLTNLTEYFKSKERTPFLIGMNYSESSEALCLVFQNGEVFLYTPETNDLQCVGVVSNCIKTLSWSPDEEMIALVSGEENLILMNSNFDIVSENVLHSIETGERVPEVFNNYSLTFSLLNPEQFITVGWGKKETQFHGSEGKAAAKASPLQCRSVFEWDDRLPYISWRGDGEMFVVSMVYGDYRQLRFFSREGVLQCVSEPVDGLEGPVSWKPSGSLVAAVQRLPNKHMIIFFEKNGLKHGEFIMPFKPQEMLVKKLSWNSDSTLLAVCCEKLSNDGEEGGFLQLWAVNNYHWYLKKVLNYNPYGKFVDFAWDINLSYRLHILCDESIYACQDYIWTVNHSKGKTEEDNACVAVVDGGWFLINTLYKLLITPFRQTVIPPPMSAYTIHFPLPINDVVFASFDTGDHMGHLEKPNQISGSFFNNFFVVLSDNSVVIFTLCDDLIEEHVLNDASTVRLTKMGAAEYKNTTKFHRPLGRFTINWEKVRDELGEEFQKFSLRHWKWVTEKLVFCCIANGRDTCICVMEVSDSSADGDTTENFSVRLSACLLGSVVMVALSHKKDYSSVIMQIHDGTLMRYDFSTGCMNNYKNNGQALPLFQQMEVCNIHGQDFLFGLTNKNRFFVDDVEILNDCSSFFVQSEYLLLTTYRHSLMTILLTKNNIESMISKKWDVSCTEDIRRIERGSRLVVAVAKHFRVIMQMPRGNLECIHPRALSLHIVADFVKRYRIEFRMRKYDEAFEIIRTQRIDLNALCDLDPLDFVSNLKQFVLQVKNPNWISLFLCELK</sequence>
<protein>
    <recommendedName>
        <fullName evidence="6">Elongator complex protein 1</fullName>
    </recommendedName>
</protein>
<dbReference type="OrthoDB" id="40048at2759"/>
<dbReference type="Proteomes" id="UP000792457">
    <property type="component" value="Unassembled WGS sequence"/>
</dbReference>
<dbReference type="Pfam" id="PF04762">
    <property type="entry name" value="Beta-prop_ELP1_1st"/>
    <property type="match status" value="1"/>
</dbReference>
<comment type="similarity">
    <text evidence="3">Belongs to the ELP1/IKA1 family.</text>
</comment>
<dbReference type="GO" id="GO:0002926">
    <property type="term" value="P:tRNA wobble base 5-methoxycarbonylmethyl-2-thiouridinylation"/>
    <property type="evidence" value="ECO:0007669"/>
    <property type="project" value="TreeGrafter"/>
</dbReference>
<keyword evidence="4" id="KW-0963">Cytoplasm</keyword>
<evidence type="ECO:0000256" key="4">
    <source>
        <dbReference type="ARBA" id="ARBA00022490"/>
    </source>
</evidence>
<dbReference type="PANTHER" id="PTHR12747">
    <property type="entry name" value="ELONGATOR COMPLEX PROTEIN 1"/>
    <property type="match status" value="1"/>
</dbReference>
<evidence type="ECO:0000256" key="1">
    <source>
        <dbReference type="ARBA" id="ARBA00004496"/>
    </source>
</evidence>
<dbReference type="GO" id="GO:0005829">
    <property type="term" value="C:cytosol"/>
    <property type="evidence" value="ECO:0007669"/>
    <property type="project" value="TreeGrafter"/>
</dbReference>
<keyword evidence="5" id="KW-0819">tRNA processing</keyword>
<dbReference type="InterPro" id="IPR006849">
    <property type="entry name" value="Elp1"/>
</dbReference>
<proteinExistence type="inferred from homology"/>
<dbReference type="GO" id="GO:0000049">
    <property type="term" value="F:tRNA binding"/>
    <property type="evidence" value="ECO:0007669"/>
    <property type="project" value="TreeGrafter"/>
</dbReference>
<feature type="domain" description="ELP1 N-terminal second beta-propeller" evidence="8">
    <location>
        <begin position="417"/>
        <end position="735"/>
    </location>
</feature>
<dbReference type="UniPathway" id="UPA00988"/>
<name>A0A8K0KHJ6_LADFU</name>
<evidence type="ECO:0000256" key="6">
    <source>
        <dbReference type="ARBA" id="ARBA00029535"/>
    </source>
</evidence>
<keyword evidence="11" id="KW-1185">Reference proteome</keyword>
<evidence type="ECO:0000256" key="3">
    <source>
        <dbReference type="ARBA" id="ARBA00006086"/>
    </source>
</evidence>
<dbReference type="InterPro" id="IPR056165">
    <property type="entry name" value="Beta-prop_ELP1_2nd"/>
</dbReference>
<dbReference type="EMBL" id="KZ308900">
    <property type="protein sequence ID" value="KAG8235344.1"/>
    <property type="molecule type" value="Genomic_DNA"/>
</dbReference>
<evidence type="ECO:0000259" key="9">
    <source>
        <dbReference type="Pfam" id="PF23925"/>
    </source>
</evidence>
<evidence type="ECO:0000313" key="11">
    <source>
        <dbReference type="Proteomes" id="UP000792457"/>
    </source>
</evidence>